<sequence>MSRRRFLTISAAAAALPGRAWAQTPVTRWRGAALGAGASMTLVGMTGSAAGDVFTAVEAEVARLEAIFSLHHPGSALNRLNRTGRLVSPPTELLELLVLSGALHRITDGAFDPTVQPLWELHAISAARGEQPTAEALAKAGARCGWSHLRYDAGRVSFARKGMALTFNGIAQGFIADRVAALLRTRGLRDVLIDMGEIAALGRRPDGGRWRAGVATPDGVIVREVKLAERALATSAPRGTLLDPDGRVGHIFDPRSGQPAGRWSLVSVAAGRAALADGLSTAFCLMDRSAIAAALAQYPGASLEVLL</sequence>
<dbReference type="InterPro" id="IPR003374">
    <property type="entry name" value="ApbE-like_sf"/>
</dbReference>
<dbReference type="EMBL" id="JAAQPH010000010">
    <property type="protein sequence ID" value="NIA69707.1"/>
    <property type="molecule type" value="Genomic_DNA"/>
</dbReference>
<evidence type="ECO:0000313" key="13">
    <source>
        <dbReference type="EMBL" id="NIA69707.1"/>
    </source>
</evidence>
<evidence type="ECO:0000256" key="5">
    <source>
        <dbReference type="ARBA" id="ARBA00022723"/>
    </source>
</evidence>
<dbReference type="SUPFAM" id="SSF143631">
    <property type="entry name" value="ApbE-like"/>
    <property type="match status" value="1"/>
</dbReference>
<keyword evidence="7 10" id="KW-0460">Magnesium</keyword>
<evidence type="ECO:0000256" key="2">
    <source>
        <dbReference type="ARBA" id="ARBA00016337"/>
    </source>
</evidence>
<evidence type="ECO:0000256" key="10">
    <source>
        <dbReference type="PIRNR" id="PIRNR006268"/>
    </source>
</evidence>
<dbReference type="PANTHER" id="PTHR30040">
    <property type="entry name" value="THIAMINE BIOSYNTHESIS LIPOPROTEIN APBE"/>
    <property type="match status" value="1"/>
</dbReference>
<comment type="similarity">
    <text evidence="10">Belongs to the ApbE family.</text>
</comment>
<evidence type="ECO:0000256" key="1">
    <source>
        <dbReference type="ARBA" id="ARBA00011955"/>
    </source>
</evidence>
<feature type="binding site" evidence="11">
    <location>
        <position position="277"/>
    </location>
    <ligand>
        <name>Mg(2+)</name>
        <dbReference type="ChEBI" id="CHEBI:18420"/>
    </ligand>
</feature>
<dbReference type="AlphaFoldDB" id="A0A967EYF0"/>
<evidence type="ECO:0000256" key="4">
    <source>
        <dbReference type="ARBA" id="ARBA00022679"/>
    </source>
</evidence>
<name>A0A967EYF0_9PROT</name>
<comment type="cofactor">
    <cofactor evidence="11">
        <name>Mg(2+)</name>
        <dbReference type="ChEBI" id="CHEBI:18420"/>
    </cofactor>
    <cofactor evidence="11">
        <name>Mn(2+)</name>
        <dbReference type="ChEBI" id="CHEBI:29035"/>
    </cofactor>
    <text evidence="11">Magnesium. Can also use manganese.</text>
</comment>
<evidence type="ECO:0000256" key="3">
    <source>
        <dbReference type="ARBA" id="ARBA00022630"/>
    </source>
</evidence>
<protein>
    <recommendedName>
        <fullName evidence="2 10">FAD:protein FMN transferase</fullName>
        <ecNumber evidence="1 10">2.7.1.180</ecNumber>
    </recommendedName>
    <alternativeName>
        <fullName evidence="8 10">Flavin transferase</fullName>
    </alternativeName>
</protein>
<organism evidence="13 14">
    <name type="scientific">Pelagibius litoralis</name>
    <dbReference type="NCBI Taxonomy" id="374515"/>
    <lineage>
        <taxon>Bacteria</taxon>
        <taxon>Pseudomonadati</taxon>
        <taxon>Pseudomonadota</taxon>
        <taxon>Alphaproteobacteria</taxon>
        <taxon>Rhodospirillales</taxon>
        <taxon>Rhodovibrionaceae</taxon>
        <taxon>Pelagibius</taxon>
    </lineage>
</organism>
<dbReference type="PANTHER" id="PTHR30040:SF2">
    <property type="entry name" value="FAD:PROTEIN FMN TRANSFERASE"/>
    <property type="match status" value="1"/>
</dbReference>
<evidence type="ECO:0000256" key="8">
    <source>
        <dbReference type="ARBA" id="ARBA00031306"/>
    </source>
</evidence>
<feature type="binding site" evidence="11">
    <location>
        <position position="281"/>
    </location>
    <ligand>
        <name>Mg(2+)</name>
        <dbReference type="ChEBI" id="CHEBI:18420"/>
    </ligand>
</feature>
<accession>A0A967EYF0</accession>
<gene>
    <name evidence="13" type="ORF">HBA54_13980</name>
</gene>
<dbReference type="InterPro" id="IPR024932">
    <property type="entry name" value="ApbE"/>
</dbReference>
<proteinExistence type="inferred from homology"/>
<keyword evidence="12" id="KW-0732">Signal</keyword>
<evidence type="ECO:0000313" key="14">
    <source>
        <dbReference type="Proteomes" id="UP000761264"/>
    </source>
</evidence>
<dbReference type="Pfam" id="PF02424">
    <property type="entry name" value="ApbE"/>
    <property type="match status" value="1"/>
</dbReference>
<dbReference type="GO" id="GO:0046872">
    <property type="term" value="F:metal ion binding"/>
    <property type="evidence" value="ECO:0007669"/>
    <property type="project" value="UniProtKB-UniRule"/>
</dbReference>
<feature type="chain" id="PRO_5039921426" description="FAD:protein FMN transferase" evidence="12">
    <location>
        <begin position="23"/>
        <end position="307"/>
    </location>
</feature>
<keyword evidence="4 10" id="KW-0808">Transferase</keyword>
<feature type="signal peptide" evidence="12">
    <location>
        <begin position="1"/>
        <end position="22"/>
    </location>
</feature>
<dbReference type="EC" id="2.7.1.180" evidence="1 10"/>
<evidence type="ECO:0000256" key="7">
    <source>
        <dbReference type="ARBA" id="ARBA00022842"/>
    </source>
</evidence>
<dbReference type="Gene3D" id="3.10.520.10">
    <property type="entry name" value="ApbE-like domains"/>
    <property type="match status" value="1"/>
</dbReference>
<evidence type="ECO:0000256" key="6">
    <source>
        <dbReference type="ARBA" id="ARBA00022827"/>
    </source>
</evidence>
<comment type="catalytic activity">
    <reaction evidence="9 10">
        <text>L-threonyl-[protein] + FAD = FMN-L-threonyl-[protein] + AMP + H(+)</text>
        <dbReference type="Rhea" id="RHEA:36847"/>
        <dbReference type="Rhea" id="RHEA-COMP:11060"/>
        <dbReference type="Rhea" id="RHEA-COMP:11061"/>
        <dbReference type="ChEBI" id="CHEBI:15378"/>
        <dbReference type="ChEBI" id="CHEBI:30013"/>
        <dbReference type="ChEBI" id="CHEBI:57692"/>
        <dbReference type="ChEBI" id="CHEBI:74257"/>
        <dbReference type="ChEBI" id="CHEBI:456215"/>
        <dbReference type="EC" id="2.7.1.180"/>
    </reaction>
</comment>
<keyword evidence="3 10" id="KW-0285">Flavoprotein</keyword>
<evidence type="ECO:0000256" key="12">
    <source>
        <dbReference type="SAM" id="SignalP"/>
    </source>
</evidence>
<keyword evidence="6 10" id="KW-0274">FAD</keyword>
<dbReference type="Proteomes" id="UP000761264">
    <property type="component" value="Unassembled WGS sequence"/>
</dbReference>
<feature type="binding site" evidence="11">
    <location>
        <position position="169"/>
    </location>
    <ligand>
        <name>Mg(2+)</name>
        <dbReference type="ChEBI" id="CHEBI:18420"/>
    </ligand>
</feature>
<keyword evidence="14" id="KW-1185">Reference proteome</keyword>
<evidence type="ECO:0000256" key="9">
    <source>
        <dbReference type="ARBA" id="ARBA00048540"/>
    </source>
</evidence>
<comment type="caution">
    <text evidence="13">The sequence shown here is derived from an EMBL/GenBank/DDBJ whole genome shotgun (WGS) entry which is preliminary data.</text>
</comment>
<keyword evidence="5 10" id="KW-0479">Metal-binding</keyword>
<dbReference type="GO" id="GO:0016740">
    <property type="term" value="F:transferase activity"/>
    <property type="evidence" value="ECO:0007669"/>
    <property type="project" value="UniProtKB-UniRule"/>
</dbReference>
<reference evidence="13" key="1">
    <citation type="submission" date="2020-03" db="EMBL/GenBank/DDBJ databases">
        <title>Genome of Pelagibius litoralis DSM 21314T.</title>
        <authorList>
            <person name="Wang G."/>
        </authorList>
    </citation>
    <scope>NUCLEOTIDE SEQUENCE</scope>
    <source>
        <strain evidence="13">DSM 21314</strain>
    </source>
</reference>
<dbReference type="PIRSF" id="PIRSF006268">
    <property type="entry name" value="ApbE"/>
    <property type="match status" value="1"/>
</dbReference>
<evidence type="ECO:0000256" key="11">
    <source>
        <dbReference type="PIRSR" id="PIRSR006268-2"/>
    </source>
</evidence>